<evidence type="ECO:0000256" key="6">
    <source>
        <dbReference type="ARBA" id="ARBA00022777"/>
    </source>
</evidence>
<dbReference type="InterPro" id="IPR036890">
    <property type="entry name" value="HATPase_C_sf"/>
</dbReference>
<evidence type="ECO:0000256" key="7">
    <source>
        <dbReference type="ARBA" id="ARBA00022840"/>
    </source>
</evidence>
<evidence type="ECO:0000256" key="3">
    <source>
        <dbReference type="ARBA" id="ARBA00022553"/>
    </source>
</evidence>
<dbReference type="HOGENOM" id="CLU_000445_20_2_11"/>
<keyword evidence="5" id="KW-0547">Nucleotide-binding</keyword>
<dbReference type="Gene3D" id="3.30.565.10">
    <property type="entry name" value="Histidine kinase-like ATPase, C-terminal domain"/>
    <property type="match status" value="1"/>
</dbReference>
<dbReference type="EMBL" id="CP000511">
    <property type="protein sequence ID" value="ABM11111.1"/>
    <property type="molecule type" value="Genomic_DNA"/>
</dbReference>
<dbReference type="SUPFAM" id="SSF55874">
    <property type="entry name" value="ATPase domain of HSP90 chaperone/DNA topoisomerase II/histidine kinase"/>
    <property type="match status" value="1"/>
</dbReference>
<dbReference type="GO" id="GO:0046983">
    <property type="term" value="F:protein dimerization activity"/>
    <property type="evidence" value="ECO:0007669"/>
    <property type="project" value="InterPro"/>
</dbReference>
<dbReference type="InterPro" id="IPR050482">
    <property type="entry name" value="Sensor_HK_TwoCompSys"/>
</dbReference>
<dbReference type="eggNOG" id="COG4585">
    <property type="taxonomic scope" value="Bacteria"/>
</dbReference>
<feature type="compositionally biased region" description="Low complexity" evidence="9">
    <location>
        <begin position="37"/>
        <end position="46"/>
    </location>
</feature>
<keyword evidence="7" id="KW-0067">ATP-binding</keyword>
<feature type="region of interest" description="Disordered" evidence="9">
    <location>
        <begin position="1"/>
        <end position="46"/>
    </location>
</feature>
<evidence type="ECO:0000256" key="5">
    <source>
        <dbReference type="ARBA" id="ARBA00022741"/>
    </source>
</evidence>
<dbReference type="Pfam" id="PF07730">
    <property type="entry name" value="HisKA_3"/>
    <property type="match status" value="1"/>
</dbReference>
<evidence type="ECO:0000313" key="14">
    <source>
        <dbReference type="Proteomes" id="UP000009159"/>
    </source>
</evidence>
<dbReference type="GO" id="GO:0005524">
    <property type="term" value="F:ATP binding"/>
    <property type="evidence" value="ECO:0007669"/>
    <property type="project" value="UniProtKB-KW"/>
</dbReference>
<evidence type="ECO:0000256" key="10">
    <source>
        <dbReference type="SAM" id="Phobius"/>
    </source>
</evidence>
<dbReference type="Proteomes" id="UP000009159">
    <property type="component" value="Chromosome"/>
</dbReference>
<dbReference type="PANTHER" id="PTHR24421">
    <property type="entry name" value="NITRATE/NITRITE SENSOR PROTEIN NARX-RELATED"/>
    <property type="match status" value="1"/>
</dbReference>
<dbReference type="PANTHER" id="PTHR24421:SF10">
    <property type="entry name" value="NITRATE_NITRITE SENSOR PROTEIN NARQ"/>
    <property type="match status" value="1"/>
</dbReference>
<evidence type="ECO:0000256" key="9">
    <source>
        <dbReference type="SAM" id="MobiDB-lite"/>
    </source>
</evidence>
<feature type="domain" description="Putative sensor" evidence="12">
    <location>
        <begin position="70"/>
        <end position="246"/>
    </location>
</feature>
<evidence type="ECO:0000256" key="1">
    <source>
        <dbReference type="ARBA" id="ARBA00000085"/>
    </source>
</evidence>
<evidence type="ECO:0000256" key="2">
    <source>
        <dbReference type="ARBA" id="ARBA00012438"/>
    </source>
</evidence>
<feature type="transmembrane region" description="Helical" evidence="10">
    <location>
        <begin position="93"/>
        <end position="110"/>
    </location>
</feature>
<dbReference type="STRING" id="350058.Mvan_0262"/>
<comment type="catalytic activity">
    <reaction evidence="1">
        <text>ATP + protein L-histidine = ADP + protein N-phospho-L-histidine.</text>
        <dbReference type="EC" id="2.7.13.3"/>
    </reaction>
</comment>
<keyword evidence="4" id="KW-0808">Transferase</keyword>
<protein>
    <recommendedName>
        <fullName evidence="2">histidine kinase</fullName>
        <ecNumber evidence="2">2.7.13.3</ecNumber>
    </recommendedName>
</protein>
<reference evidence="13" key="1">
    <citation type="submission" date="2006-12" db="EMBL/GenBank/DDBJ databases">
        <title>Complete sequence of Mycobacterium vanbaalenii PYR-1.</title>
        <authorList>
            <consortium name="US DOE Joint Genome Institute"/>
            <person name="Copeland A."/>
            <person name="Lucas S."/>
            <person name="Lapidus A."/>
            <person name="Barry K."/>
            <person name="Detter J.C."/>
            <person name="Glavina del Rio T."/>
            <person name="Hammon N."/>
            <person name="Israni S."/>
            <person name="Dalin E."/>
            <person name="Tice H."/>
            <person name="Pitluck S."/>
            <person name="Singan V."/>
            <person name="Schmutz J."/>
            <person name="Larimer F."/>
            <person name="Land M."/>
            <person name="Hauser L."/>
            <person name="Kyrpides N."/>
            <person name="Anderson I.J."/>
            <person name="Miller C."/>
            <person name="Richardson P."/>
        </authorList>
    </citation>
    <scope>NUCLEOTIDE SEQUENCE [LARGE SCALE GENOMIC DNA]</scope>
    <source>
        <strain evidence="13">PYR-1</strain>
    </source>
</reference>
<dbReference type="GO" id="GO:0000155">
    <property type="term" value="F:phosphorelay sensor kinase activity"/>
    <property type="evidence" value="ECO:0007669"/>
    <property type="project" value="InterPro"/>
</dbReference>
<keyword evidence="3" id="KW-0597">Phosphoprotein</keyword>
<proteinExistence type="predicted"/>
<dbReference type="AlphaFoldDB" id="A1T1R1"/>
<keyword evidence="10" id="KW-0472">Membrane</keyword>
<sequence>MVWPAPPSRRWAPLSRLPSPPDQHGGVTVPTSPPTDPTTVTDMPPTRTGTDWPRLLLAPVAPAAWRAYLYVHLVSVLAIVDIAFLFAAGLASALMILTVIGIPLLALLVMSGRAWNRLYRALAQLVGAQIDAPPEFERPAGRLQVVTAALTDSVGWRSLGFLTLHAVLMTPIGFAVVVGVVASALLIVSPVVWLVTGEPFISLVEPVDSLAVYVVLSVAGVLALYLLGWVMIGISRVHVRVAAALLGPTGRERRVAQLENARAGVVDDAAARLQRVERDLHDGTQARLITVAMALARADEHLAEAGDTAQARMLVSDALANTKDTLAELRDLIRGIRPPALDLGLGPAIHTLAARNPIPVDVTVDLSVRPSIGVETMAYFCVAELLANVSKHSGAGAAAVRVAGDATELRIDVEDNGSGGVQVGNGSGLTGLAERLAMVDGRLEIDSPAGGPTVVTVVVPPGAGQ</sequence>
<feature type="transmembrane region" description="Helical" evidence="10">
    <location>
        <begin position="166"/>
        <end position="195"/>
    </location>
</feature>
<evidence type="ECO:0000259" key="12">
    <source>
        <dbReference type="Pfam" id="PF13796"/>
    </source>
</evidence>
<evidence type="ECO:0000313" key="13">
    <source>
        <dbReference type="EMBL" id="ABM11111.1"/>
    </source>
</evidence>
<dbReference type="KEGG" id="mva:Mvan_0262"/>
<keyword evidence="14" id="KW-1185">Reference proteome</keyword>
<keyword evidence="6 13" id="KW-0418">Kinase</keyword>
<feature type="domain" description="Signal transduction histidine kinase subgroup 3 dimerisation and phosphoacceptor" evidence="11">
    <location>
        <begin position="274"/>
        <end position="341"/>
    </location>
</feature>
<keyword evidence="10" id="KW-1133">Transmembrane helix</keyword>
<evidence type="ECO:0000259" key="11">
    <source>
        <dbReference type="Pfam" id="PF07730"/>
    </source>
</evidence>
<dbReference type="InterPro" id="IPR025828">
    <property type="entry name" value="Put_sensor_dom"/>
</dbReference>
<keyword evidence="10" id="KW-0812">Transmembrane</keyword>
<dbReference type="InterPro" id="IPR011712">
    <property type="entry name" value="Sig_transdc_His_kin_sub3_dim/P"/>
</dbReference>
<feature type="transmembrane region" description="Helical" evidence="10">
    <location>
        <begin position="67"/>
        <end position="87"/>
    </location>
</feature>
<evidence type="ECO:0000256" key="8">
    <source>
        <dbReference type="ARBA" id="ARBA00023012"/>
    </source>
</evidence>
<accession>A1T1R1</accession>
<name>A1T1R1_MYCVP</name>
<dbReference type="GO" id="GO:0016020">
    <property type="term" value="C:membrane"/>
    <property type="evidence" value="ECO:0007669"/>
    <property type="project" value="InterPro"/>
</dbReference>
<organism evidence="13 14">
    <name type="scientific">Mycolicibacterium vanbaalenii (strain DSM 7251 / JCM 13017 / BCRC 16820 / KCTC 9966 / NRRL B-24157 / PYR-1)</name>
    <name type="common">Mycobacterium vanbaalenii</name>
    <dbReference type="NCBI Taxonomy" id="350058"/>
    <lineage>
        <taxon>Bacteria</taxon>
        <taxon>Bacillati</taxon>
        <taxon>Actinomycetota</taxon>
        <taxon>Actinomycetes</taxon>
        <taxon>Mycobacteriales</taxon>
        <taxon>Mycobacteriaceae</taxon>
        <taxon>Mycolicibacterium</taxon>
    </lineage>
</organism>
<dbReference type="EC" id="2.7.13.3" evidence="2"/>
<gene>
    <name evidence="13" type="ordered locus">Mvan_0262</name>
</gene>
<evidence type="ECO:0000256" key="4">
    <source>
        <dbReference type="ARBA" id="ARBA00022679"/>
    </source>
</evidence>
<keyword evidence="8" id="KW-0902">Two-component regulatory system</keyword>
<dbReference type="Pfam" id="PF13796">
    <property type="entry name" value="Sensor"/>
    <property type="match status" value="1"/>
</dbReference>
<feature type="transmembrane region" description="Helical" evidence="10">
    <location>
        <begin position="210"/>
        <end position="232"/>
    </location>
</feature>